<gene>
    <name evidence="3" type="ORF">SAMN06265353_1511</name>
</gene>
<dbReference type="PRINTS" id="PR00097">
    <property type="entry name" value="ANTSNTHASEII"/>
</dbReference>
<dbReference type="InterPro" id="IPR050472">
    <property type="entry name" value="Anth_synth/Amidotransfase"/>
</dbReference>
<name>A0A285P4G8_9AQUI</name>
<dbReference type="GO" id="GO:0004049">
    <property type="term" value="F:anthranilate synthase activity"/>
    <property type="evidence" value="ECO:0007669"/>
    <property type="project" value="TreeGrafter"/>
</dbReference>
<evidence type="ECO:0000256" key="1">
    <source>
        <dbReference type="ARBA" id="ARBA00022962"/>
    </source>
</evidence>
<protein>
    <submittedName>
        <fullName evidence="3">Anthranilate synthase component 2</fullName>
    </submittedName>
</protein>
<reference evidence="4" key="1">
    <citation type="submission" date="2017-09" db="EMBL/GenBank/DDBJ databases">
        <authorList>
            <person name="Varghese N."/>
            <person name="Submissions S."/>
        </authorList>
    </citation>
    <scope>NUCLEOTIDE SEQUENCE [LARGE SCALE GENOMIC DNA]</scope>
    <source>
        <strain evidence="4">DSM 2913</strain>
    </source>
</reference>
<dbReference type="SUPFAM" id="SSF52317">
    <property type="entry name" value="Class I glutamine amidotransferase-like"/>
    <property type="match status" value="1"/>
</dbReference>
<dbReference type="PRINTS" id="PR00099">
    <property type="entry name" value="CPSGATASE"/>
</dbReference>
<dbReference type="InterPro" id="IPR029062">
    <property type="entry name" value="Class_I_gatase-like"/>
</dbReference>
<dbReference type="InterPro" id="IPR006221">
    <property type="entry name" value="TrpG/PapA_dom"/>
</dbReference>
<evidence type="ECO:0000259" key="2">
    <source>
        <dbReference type="Pfam" id="PF00117"/>
    </source>
</evidence>
<dbReference type="RefSeq" id="WP_096602993.1">
    <property type="nucleotide sequence ID" value="NZ_OBEN01000010.1"/>
</dbReference>
<dbReference type="PANTHER" id="PTHR43418">
    <property type="entry name" value="MULTIFUNCTIONAL TRYPTOPHAN BIOSYNTHESIS PROTEIN-RELATED"/>
    <property type="match status" value="1"/>
</dbReference>
<evidence type="ECO:0000313" key="4">
    <source>
        <dbReference type="Proteomes" id="UP000218627"/>
    </source>
</evidence>
<keyword evidence="4" id="KW-1185">Reference proteome</keyword>
<proteinExistence type="predicted"/>
<dbReference type="OrthoDB" id="9804328at2"/>
<dbReference type="FunFam" id="3.40.50.880:FF:000003">
    <property type="entry name" value="Anthranilate synthase component II"/>
    <property type="match status" value="1"/>
</dbReference>
<dbReference type="Proteomes" id="UP000218627">
    <property type="component" value="Unassembled WGS sequence"/>
</dbReference>
<evidence type="ECO:0000313" key="3">
    <source>
        <dbReference type="EMBL" id="SNZ16063.1"/>
    </source>
</evidence>
<sequence length="196" mass="21967">MHLLIIDNYDSFTYNLVQYFQMLGCQVAVRRNDQITLEEVQRSKPDAIVISPGPCTPKEAGISVDVIKRFYKEIPILGVCLGHQAIGYAFGANIVRAKKLMHGKTSLIYHTGEGIFKGIKNPFTAVRYHSLVIERESLPEVLKITAESEDGEIMGIQHIEYPVFGVQFHPESVLSEAGMDLLRNFLEISQGTRLST</sequence>
<dbReference type="PANTHER" id="PTHR43418:SF4">
    <property type="entry name" value="MULTIFUNCTIONAL TRYPTOPHAN BIOSYNTHESIS PROTEIN"/>
    <property type="match status" value="1"/>
</dbReference>
<dbReference type="GO" id="GO:0000162">
    <property type="term" value="P:L-tryptophan biosynthetic process"/>
    <property type="evidence" value="ECO:0007669"/>
    <property type="project" value="TreeGrafter"/>
</dbReference>
<dbReference type="CDD" id="cd01743">
    <property type="entry name" value="GATase1_Anthranilate_Synthase"/>
    <property type="match status" value="1"/>
</dbReference>
<dbReference type="InterPro" id="IPR017926">
    <property type="entry name" value="GATASE"/>
</dbReference>
<dbReference type="Gene3D" id="3.40.50.880">
    <property type="match status" value="1"/>
</dbReference>
<dbReference type="EMBL" id="OBEN01000010">
    <property type="protein sequence ID" value="SNZ16063.1"/>
    <property type="molecule type" value="Genomic_DNA"/>
</dbReference>
<dbReference type="GO" id="GO:0005829">
    <property type="term" value="C:cytosol"/>
    <property type="evidence" value="ECO:0007669"/>
    <property type="project" value="TreeGrafter"/>
</dbReference>
<accession>A0A285P4G8</accession>
<dbReference type="Pfam" id="PF00117">
    <property type="entry name" value="GATase"/>
    <property type="match status" value="1"/>
</dbReference>
<dbReference type="PRINTS" id="PR00096">
    <property type="entry name" value="GATASE"/>
</dbReference>
<organism evidence="3 4">
    <name type="scientific">Hydrogenobacter hydrogenophilus</name>
    <dbReference type="NCBI Taxonomy" id="35835"/>
    <lineage>
        <taxon>Bacteria</taxon>
        <taxon>Pseudomonadati</taxon>
        <taxon>Aquificota</taxon>
        <taxon>Aquificia</taxon>
        <taxon>Aquificales</taxon>
        <taxon>Aquificaceae</taxon>
        <taxon>Hydrogenobacter</taxon>
    </lineage>
</organism>
<feature type="domain" description="Glutamine amidotransferase" evidence="2">
    <location>
        <begin position="4"/>
        <end position="186"/>
    </location>
</feature>
<dbReference type="AlphaFoldDB" id="A0A285P4G8"/>
<dbReference type="NCBIfam" id="TIGR00566">
    <property type="entry name" value="trpG_papA"/>
    <property type="match status" value="1"/>
</dbReference>
<dbReference type="PROSITE" id="PS51273">
    <property type="entry name" value="GATASE_TYPE_1"/>
    <property type="match status" value="1"/>
</dbReference>
<keyword evidence="1" id="KW-0315">Glutamine amidotransferase</keyword>